<feature type="transmembrane region" description="Helical" evidence="1">
    <location>
        <begin position="231"/>
        <end position="254"/>
    </location>
</feature>
<organism evidence="2 3">
    <name type="scientific">Pseudarthrobacter niigatensis</name>
    <dbReference type="NCBI Taxonomy" id="369935"/>
    <lineage>
        <taxon>Bacteria</taxon>
        <taxon>Bacillati</taxon>
        <taxon>Actinomycetota</taxon>
        <taxon>Actinomycetes</taxon>
        <taxon>Micrococcales</taxon>
        <taxon>Micrococcaceae</taxon>
        <taxon>Pseudarthrobacter</taxon>
    </lineage>
</organism>
<proteinExistence type="predicted"/>
<feature type="transmembrane region" description="Helical" evidence="1">
    <location>
        <begin position="24"/>
        <end position="44"/>
    </location>
</feature>
<dbReference type="Proteomes" id="UP001239267">
    <property type="component" value="Unassembled WGS sequence"/>
</dbReference>
<feature type="transmembrane region" description="Helical" evidence="1">
    <location>
        <begin position="170"/>
        <end position="194"/>
    </location>
</feature>
<dbReference type="EMBL" id="JAUSTB010000003">
    <property type="protein sequence ID" value="MDQ0145416.1"/>
    <property type="molecule type" value="Genomic_DNA"/>
</dbReference>
<feature type="transmembrane region" description="Helical" evidence="1">
    <location>
        <begin position="206"/>
        <end position="224"/>
    </location>
</feature>
<evidence type="ECO:0000313" key="3">
    <source>
        <dbReference type="Proteomes" id="UP001239267"/>
    </source>
</evidence>
<keyword evidence="1" id="KW-0472">Membrane</keyword>
<dbReference type="RefSeq" id="WP_307358211.1">
    <property type="nucleotide sequence ID" value="NZ_JAUSTB010000003.1"/>
</dbReference>
<name>A0AAJ1SVE0_9MICC</name>
<dbReference type="AlphaFoldDB" id="A0AAJ1SVE0"/>
<keyword evidence="1" id="KW-0812">Transmembrane</keyword>
<evidence type="ECO:0000256" key="1">
    <source>
        <dbReference type="SAM" id="Phobius"/>
    </source>
</evidence>
<keyword evidence="3" id="KW-1185">Reference proteome</keyword>
<accession>A0AAJ1SVE0</accession>
<feature type="transmembrane region" description="Helical" evidence="1">
    <location>
        <begin position="287"/>
        <end position="305"/>
    </location>
</feature>
<protein>
    <submittedName>
        <fullName evidence="2">Uncharacterized protein</fullName>
    </submittedName>
</protein>
<feature type="transmembrane region" description="Helical" evidence="1">
    <location>
        <begin position="104"/>
        <end position="128"/>
    </location>
</feature>
<keyword evidence="1" id="KW-1133">Transmembrane helix</keyword>
<sequence length="321" mass="32315">MANTGLGVAGSGERRYGRTPAAEAATAALLGVLGGILGLAPWLITGAQLPVQNLWGAETQPRDMPLALLPLSQYRSTTLVALLTVGASATGLALRALRPARRGAAAACAVGGVLLVHGGAAVQSFAVLSSGLDPEPRSSIYIAGLLGGTIAAIAAGVVALLVLASPSRPVAALGVGLMAVPFASWLAAAAAFLASPGGMPIFLATVWHWLPAVLVGAALSWCGFKPSARLWVWAADLALLWLVPTLFTSVNYVLGTRVYLGNFSEMAVLSREILAATLGPAGGAGPIVLLALAVGLVGALFLAVLERKSRRSEPAPQGGGG</sequence>
<reference evidence="2 3" key="1">
    <citation type="submission" date="2023-07" db="EMBL/GenBank/DDBJ databases">
        <title>Sorghum-associated microbial communities from plants grown in Nebraska, USA.</title>
        <authorList>
            <person name="Schachtman D."/>
        </authorList>
    </citation>
    <scope>NUCLEOTIDE SEQUENCE [LARGE SCALE GENOMIC DNA]</scope>
    <source>
        <strain evidence="2 3">DS1001</strain>
    </source>
</reference>
<comment type="caution">
    <text evidence="2">The sequence shown here is derived from an EMBL/GenBank/DDBJ whole genome shotgun (WGS) entry which is preliminary data.</text>
</comment>
<gene>
    <name evidence="2" type="ORF">J2T23_001306</name>
</gene>
<evidence type="ECO:0000313" key="2">
    <source>
        <dbReference type="EMBL" id="MDQ0145416.1"/>
    </source>
</evidence>
<feature type="transmembrane region" description="Helical" evidence="1">
    <location>
        <begin position="140"/>
        <end position="163"/>
    </location>
</feature>
<feature type="transmembrane region" description="Helical" evidence="1">
    <location>
        <begin position="78"/>
        <end position="97"/>
    </location>
</feature>